<reference evidence="5 6" key="1">
    <citation type="journal article" date="2022" name="Nat. Plants">
        <title>Genomes of leafy and leafless Platanthera orchids illuminate the evolution of mycoheterotrophy.</title>
        <authorList>
            <person name="Li M.H."/>
            <person name="Liu K.W."/>
            <person name="Li Z."/>
            <person name="Lu H.C."/>
            <person name="Ye Q.L."/>
            <person name="Zhang D."/>
            <person name="Wang J.Y."/>
            <person name="Li Y.F."/>
            <person name="Zhong Z.M."/>
            <person name="Liu X."/>
            <person name="Yu X."/>
            <person name="Liu D.K."/>
            <person name="Tu X.D."/>
            <person name="Liu B."/>
            <person name="Hao Y."/>
            <person name="Liao X.Y."/>
            <person name="Jiang Y.T."/>
            <person name="Sun W.H."/>
            <person name="Chen J."/>
            <person name="Chen Y.Q."/>
            <person name="Ai Y."/>
            <person name="Zhai J.W."/>
            <person name="Wu S.S."/>
            <person name="Zhou Z."/>
            <person name="Hsiao Y.Y."/>
            <person name="Wu W.L."/>
            <person name="Chen Y.Y."/>
            <person name="Lin Y.F."/>
            <person name="Hsu J.L."/>
            <person name="Li C.Y."/>
            <person name="Wang Z.W."/>
            <person name="Zhao X."/>
            <person name="Zhong W.Y."/>
            <person name="Ma X.K."/>
            <person name="Ma L."/>
            <person name="Huang J."/>
            <person name="Chen G.Z."/>
            <person name="Huang M.Z."/>
            <person name="Huang L."/>
            <person name="Peng D.H."/>
            <person name="Luo Y.B."/>
            <person name="Zou S.Q."/>
            <person name="Chen S.P."/>
            <person name="Lan S."/>
            <person name="Tsai W.C."/>
            <person name="Van de Peer Y."/>
            <person name="Liu Z.J."/>
        </authorList>
    </citation>
    <scope>NUCLEOTIDE SEQUENCE [LARGE SCALE GENOMIC DNA]</scope>
    <source>
        <strain evidence="5">Lor287</strain>
    </source>
</reference>
<feature type="repeat" description="PPR" evidence="3">
    <location>
        <begin position="68"/>
        <end position="102"/>
    </location>
</feature>
<feature type="repeat" description="PPR" evidence="3">
    <location>
        <begin position="342"/>
        <end position="376"/>
    </location>
</feature>
<dbReference type="InterPro" id="IPR046960">
    <property type="entry name" value="PPR_At4g14850-like_plant"/>
</dbReference>
<dbReference type="Pfam" id="PF01535">
    <property type="entry name" value="PPR"/>
    <property type="match status" value="1"/>
</dbReference>
<evidence type="ECO:0000313" key="6">
    <source>
        <dbReference type="Proteomes" id="UP001418222"/>
    </source>
</evidence>
<dbReference type="InterPro" id="IPR011990">
    <property type="entry name" value="TPR-like_helical_dom_sf"/>
</dbReference>
<gene>
    <name evidence="5" type="primary">PCMP-H12</name>
    <name evidence="5" type="ORF">KSP39_PZI008454</name>
</gene>
<dbReference type="Pfam" id="PF20431">
    <property type="entry name" value="E_motif"/>
    <property type="match status" value="1"/>
</dbReference>
<dbReference type="GO" id="GO:0008270">
    <property type="term" value="F:zinc ion binding"/>
    <property type="evidence" value="ECO:0007669"/>
    <property type="project" value="InterPro"/>
</dbReference>
<keyword evidence="2" id="KW-0677">Repeat</keyword>
<evidence type="ECO:0000256" key="3">
    <source>
        <dbReference type="PROSITE-ProRule" id="PRU00708"/>
    </source>
</evidence>
<feature type="repeat" description="PPR" evidence="3">
    <location>
        <begin position="169"/>
        <end position="204"/>
    </location>
</feature>
<dbReference type="NCBIfam" id="TIGR00756">
    <property type="entry name" value="PPR"/>
    <property type="match status" value="6"/>
</dbReference>
<dbReference type="Pfam" id="PF13041">
    <property type="entry name" value="PPR_2"/>
    <property type="match status" value="4"/>
</dbReference>
<dbReference type="Gene3D" id="1.25.40.10">
    <property type="entry name" value="Tetratricopeptide repeat domain"/>
    <property type="match status" value="5"/>
</dbReference>
<dbReference type="GO" id="GO:0009451">
    <property type="term" value="P:RNA modification"/>
    <property type="evidence" value="ECO:0007669"/>
    <property type="project" value="InterPro"/>
</dbReference>
<dbReference type="Pfam" id="PF14432">
    <property type="entry name" value="DYW_deaminase"/>
    <property type="match status" value="1"/>
</dbReference>
<dbReference type="FunFam" id="1.25.40.10:FF:000470">
    <property type="entry name" value="Pentatricopeptide repeat-containing protein At5g66520"/>
    <property type="match status" value="1"/>
</dbReference>
<protein>
    <submittedName>
        <fullName evidence="5">Pentatricopeptide repeat-containing protein</fullName>
    </submittedName>
</protein>
<comment type="similarity">
    <text evidence="1">Belongs to the PPR family. PCMP-H subfamily.</text>
</comment>
<dbReference type="GO" id="GO:0003729">
    <property type="term" value="F:mRNA binding"/>
    <property type="evidence" value="ECO:0007669"/>
    <property type="project" value="UniProtKB-ARBA"/>
</dbReference>
<proteinExistence type="inferred from homology"/>
<name>A0AAP0BPD6_9ASPA</name>
<organism evidence="5 6">
    <name type="scientific">Platanthera zijinensis</name>
    <dbReference type="NCBI Taxonomy" id="2320716"/>
    <lineage>
        <taxon>Eukaryota</taxon>
        <taxon>Viridiplantae</taxon>
        <taxon>Streptophyta</taxon>
        <taxon>Embryophyta</taxon>
        <taxon>Tracheophyta</taxon>
        <taxon>Spermatophyta</taxon>
        <taxon>Magnoliopsida</taxon>
        <taxon>Liliopsida</taxon>
        <taxon>Asparagales</taxon>
        <taxon>Orchidaceae</taxon>
        <taxon>Orchidoideae</taxon>
        <taxon>Orchideae</taxon>
        <taxon>Orchidinae</taxon>
        <taxon>Platanthera</taxon>
    </lineage>
</organism>
<feature type="repeat" description="PPR" evidence="3">
    <location>
        <begin position="272"/>
        <end position="306"/>
    </location>
</feature>
<dbReference type="EMBL" id="JBBWWQ010000006">
    <property type="protein sequence ID" value="KAK8944312.1"/>
    <property type="molecule type" value="Genomic_DNA"/>
</dbReference>
<accession>A0AAP0BPD6</accession>
<feature type="repeat" description="PPR" evidence="3">
    <location>
        <begin position="241"/>
        <end position="271"/>
    </location>
</feature>
<feature type="domain" description="DYW" evidence="4">
    <location>
        <begin position="589"/>
        <end position="630"/>
    </location>
</feature>
<dbReference type="InterPro" id="IPR002885">
    <property type="entry name" value="PPR_rpt"/>
</dbReference>
<dbReference type="FunFam" id="1.25.40.10:FF:000031">
    <property type="entry name" value="Pentatricopeptide repeat-containing protein mitochondrial"/>
    <property type="match status" value="1"/>
</dbReference>
<dbReference type="FunFam" id="1.25.40.10:FF:000690">
    <property type="entry name" value="Pentatricopeptide repeat-containing protein"/>
    <property type="match status" value="1"/>
</dbReference>
<evidence type="ECO:0000313" key="5">
    <source>
        <dbReference type="EMBL" id="KAK8944312.1"/>
    </source>
</evidence>
<dbReference type="PROSITE" id="PS51375">
    <property type="entry name" value="PPR"/>
    <property type="match status" value="5"/>
</dbReference>
<dbReference type="InterPro" id="IPR046848">
    <property type="entry name" value="E_motif"/>
</dbReference>
<dbReference type="SUPFAM" id="SSF81901">
    <property type="entry name" value="HCP-like"/>
    <property type="match status" value="1"/>
</dbReference>
<dbReference type="PANTHER" id="PTHR47926">
    <property type="entry name" value="PENTATRICOPEPTIDE REPEAT-CONTAINING PROTEIN"/>
    <property type="match status" value="1"/>
</dbReference>
<dbReference type="AlphaFoldDB" id="A0AAP0BPD6"/>
<evidence type="ECO:0000256" key="2">
    <source>
        <dbReference type="ARBA" id="ARBA00022737"/>
    </source>
</evidence>
<evidence type="ECO:0000259" key="4">
    <source>
        <dbReference type="Pfam" id="PF14432"/>
    </source>
</evidence>
<comment type="caution">
    <text evidence="5">The sequence shown here is derived from an EMBL/GenBank/DDBJ whole genome shotgun (WGS) entry which is preliminary data.</text>
</comment>
<evidence type="ECO:0000256" key="1">
    <source>
        <dbReference type="ARBA" id="ARBA00006643"/>
    </source>
</evidence>
<dbReference type="InterPro" id="IPR032867">
    <property type="entry name" value="DYW_dom"/>
</dbReference>
<dbReference type="Proteomes" id="UP001418222">
    <property type="component" value="Unassembled WGS sequence"/>
</dbReference>
<sequence>MAEPFSVDLLKRHCISVINCKQAHAFLLRLHLLCENLLSSKLLSFLALSPSGDLKYAGQLLRQLPSPDSFIWNTIIRGHARGTTPSHAISFFREMVNSGVSPDHHSYPFVLTACARIPSLEHGARFHAEALKLGLESDVFVLNSTIQMYACCGLLGAARKLFDGNPLRDIVSWNVMIRVYVKRGELEEAFRHFREMIQVKNLHPDSVTLISLMSACAQLGDLHRGRWLHLYSNELDLITSNLQLGNSILDMYCKCGDLSSANKLFEKMVERDLLTWTTMISGLANSGDPQHALEFFRRMQHEKIRPDEVILGTMLSVCAHTGALDEGKYVHRLIDIQNVKHDIVLETALVDMYAKCGEVDFALHVFRKMKERNVFTWNAMIGGLAIHGLGHRALDLFEEMKHGKELIADDVTFIGLLSACRHSGLVKPGIEIFKAMEDLYQIQPRMEHYGCVVDLMCRAGLVQEALDFMESMPVKPNELMWTSLIGAGRALGETEIGEKVSRSIIELNPESYRPYVILSNIYAGVRRWEDAVQVRSLMREKGIRKTPGLSWIELNGIVHRFVAGDRSHAQTEEIYVMVMEMCRRVGLTGHVSGTSELLFDIEEEEKKHSLFFHSEKLAVGFGLMSTAPGPDIEGCVEGL</sequence>
<dbReference type="PANTHER" id="PTHR47926:SF347">
    <property type="entry name" value="PENTATRICOPEPTIDE REPEAT-CONTAINING PROTEIN"/>
    <property type="match status" value="1"/>
</dbReference>
<keyword evidence="6" id="KW-1185">Reference proteome</keyword>